<keyword evidence="5" id="KW-1185">Reference proteome</keyword>
<proteinExistence type="predicted"/>
<dbReference type="SMART" id="SM00347">
    <property type="entry name" value="HTH_MARR"/>
    <property type="match status" value="1"/>
</dbReference>
<dbReference type="Gene3D" id="1.10.10.10">
    <property type="entry name" value="Winged helix-like DNA-binding domain superfamily/Winged helix DNA-binding domain"/>
    <property type="match status" value="1"/>
</dbReference>
<evidence type="ECO:0000259" key="2">
    <source>
        <dbReference type="PROSITE" id="PS50995"/>
    </source>
</evidence>
<dbReference type="CDD" id="cd04301">
    <property type="entry name" value="NAT_SF"/>
    <property type="match status" value="1"/>
</dbReference>
<organism evidence="4 5">
    <name type="scientific">Planococcus shixiaomingii</name>
    <dbReference type="NCBI Taxonomy" id="3058393"/>
    <lineage>
        <taxon>Bacteria</taxon>
        <taxon>Bacillati</taxon>
        <taxon>Bacillota</taxon>
        <taxon>Bacilli</taxon>
        <taxon>Bacillales</taxon>
        <taxon>Caryophanaceae</taxon>
        <taxon>Planococcus</taxon>
    </lineage>
</organism>
<dbReference type="InterPro" id="IPR016181">
    <property type="entry name" value="Acyl_CoA_acyltransferase"/>
</dbReference>
<accession>A0ABT8MZC0</accession>
<dbReference type="Gene3D" id="3.40.630.30">
    <property type="match status" value="1"/>
</dbReference>
<dbReference type="PANTHER" id="PTHR13947:SF37">
    <property type="entry name" value="LD18367P"/>
    <property type="match status" value="1"/>
</dbReference>
<keyword evidence="1" id="KW-0808">Transferase</keyword>
<feature type="domain" description="HTH marR-type" evidence="2">
    <location>
        <begin position="1"/>
        <end position="138"/>
    </location>
</feature>
<feature type="domain" description="N-acetyltransferase" evidence="3">
    <location>
        <begin position="150"/>
        <end position="304"/>
    </location>
</feature>
<dbReference type="Pfam" id="PF00583">
    <property type="entry name" value="Acetyltransf_1"/>
    <property type="match status" value="1"/>
</dbReference>
<dbReference type="Pfam" id="PF01047">
    <property type="entry name" value="MarR"/>
    <property type="match status" value="1"/>
</dbReference>
<dbReference type="PROSITE" id="PS51186">
    <property type="entry name" value="GNAT"/>
    <property type="match status" value="1"/>
</dbReference>
<name>A0ABT8MZC0_9BACL</name>
<evidence type="ECO:0000259" key="3">
    <source>
        <dbReference type="PROSITE" id="PS51186"/>
    </source>
</evidence>
<dbReference type="RefSeq" id="WP_301722685.1">
    <property type="nucleotide sequence ID" value="NZ_JAUJWV010000001.1"/>
</dbReference>
<protein>
    <submittedName>
        <fullName evidence="4">Helix-turn-helix domain-containing GNAT family N-acetyltransferase</fullName>
    </submittedName>
</protein>
<dbReference type="InterPro" id="IPR036388">
    <property type="entry name" value="WH-like_DNA-bd_sf"/>
</dbReference>
<evidence type="ECO:0000313" key="5">
    <source>
        <dbReference type="Proteomes" id="UP001172055"/>
    </source>
</evidence>
<evidence type="ECO:0000256" key="1">
    <source>
        <dbReference type="ARBA" id="ARBA00022679"/>
    </source>
</evidence>
<evidence type="ECO:0000313" key="4">
    <source>
        <dbReference type="EMBL" id="MDN7240784.1"/>
    </source>
</evidence>
<dbReference type="EMBL" id="JAUJWV010000001">
    <property type="protein sequence ID" value="MDN7240784.1"/>
    <property type="molecule type" value="Genomic_DNA"/>
</dbReference>
<dbReference type="InterPro" id="IPR000182">
    <property type="entry name" value="GNAT_dom"/>
</dbReference>
<dbReference type="PANTHER" id="PTHR13947">
    <property type="entry name" value="GNAT FAMILY N-ACETYLTRANSFERASE"/>
    <property type="match status" value="1"/>
</dbReference>
<dbReference type="PROSITE" id="PS50995">
    <property type="entry name" value="HTH_MARR_2"/>
    <property type="match status" value="1"/>
</dbReference>
<gene>
    <name evidence="4" type="ORF">QWY14_03235</name>
</gene>
<dbReference type="SUPFAM" id="SSF46785">
    <property type="entry name" value="Winged helix' DNA-binding domain"/>
    <property type="match status" value="1"/>
</dbReference>
<dbReference type="SUPFAM" id="SSF55729">
    <property type="entry name" value="Acyl-CoA N-acyltransferases (Nat)"/>
    <property type="match status" value="1"/>
</dbReference>
<comment type="caution">
    <text evidence="4">The sequence shown here is derived from an EMBL/GenBank/DDBJ whole genome shotgun (WGS) entry which is preliminary data.</text>
</comment>
<dbReference type="InterPro" id="IPR000835">
    <property type="entry name" value="HTH_MarR-typ"/>
</dbReference>
<reference evidence="4 5" key="1">
    <citation type="submission" date="2023-06" db="EMBL/GenBank/DDBJ databases">
        <title>Novel species in genus Planococcus.</title>
        <authorList>
            <person name="Ning S."/>
        </authorList>
    </citation>
    <scope>NUCLEOTIDE SEQUENCE [LARGE SCALE GENOMIC DNA]</scope>
    <source>
        <strain evidence="4 5">N028</strain>
    </source>
</reference>
<dbReference type="InterPro" id="IPR036390">
    <property type="entry name" value="WH_DNA-bd_sf"/>
</dbReference>
<dbReference type="InterPro" id="IPR050769">
    <property type="entry name" value="NAT_camello-type"/>
</dbReference>
<dbReference type="Proteomes" id="UP001172055">
    <property type="component" value="Unassembled WGS sequence"/>
</dbReference>
<sequence length="309" mass="35832">MPEMKHVERIRKFNRYYANVLGKIDQEIYNRPYSLLEARVISELHDKKGAIAKDIREKLGIDRGYMSRIFQKFEADELIEKKQSPDDKRQQLLYLTEAGETIYRDLVDNANMELAKMVDQLADPDLAKLTTAMKTIETLLHGASPTPDRVVIRPFRAGDIGYVAYLHGILYGKRYHFSESFEYYVLKGLTEFMANREGGELWIAEVNGEIAGSIAITKATDDTAQLRWFVLDENYQGLGIGKQLMKTALAFCRAQQYRQVFLWTVNILGAARYLYESNGFVLTEKKPNTEWADTELYEERWDLKLIERQ</sequence>